<proteinExistence type="predicted"/>
<dbReference type="EMBL" id="CAUJNA010000194">
    <property type="protein sequence ID" value="CAJ1373422.1"/>
    <property type="molecule type" value="Genomic_DNA"/>
</dbReference>
<organism evidence="2 3">
    <name type="scientific">Effrenium voratum</name>
    <dbReference type="NCBI Taxonomy" id="2562239"/>
    <lineage>
        <taxon>Eukaryota</taxon>
        <taxon>Sar</taxon>
        <taxon>Alveolata</taxon>
        <taxon>Dinophyceae</taxon>
        <taxon>Suessiales</taxon>
        <taxon>Symbiodiniaceae</taxon>
        <taxon>Effrenium</taxon>
    </lineage>
</organism>
<evidence type="ECO:0000256" key="1">
    <source>
        <dbReference type="SAM" id="MobiDB-lite"/>
    </source>
</evidence>
<feature type="region of interest" description="Disordered" evidence="1">
    <location>
        <begin position="97"/>
        <end position="351"/>
    </location>
</feature>
<comment type="caution">
    <text evidence="2">The sequence shown here is derived from an EMBL/GenBank/DDBJ whole genome shotgun (WGS) entry which is preliminary data.</text>
</comment>
<dbReference type="Proteomes" id="UP001178507">
    <property type="component" value="Unassembled WGS sequence"/>
</dbReference>
<feature type="compositionally biased region" description="Basic and acidic residues" evidence="1">
    <location>
        <begin position="120"/>
        <end position="132"/>
    </location>
</feature>
<feature type="compositionally biased region" description="Pro residues" evidence="1">
    <location>
        <begin position="161"/>
        <end position="171"/>
    </location>
</feature>
<protein>
    <submittedName>
        <fullName evidence="2">Uncharacterized protein</fullName>
    </submittedName>
</protein>
<name>A0AA36HQJ4_9DINO</name>
<keyword evidence="3" id="KW-1185">Reference proteome</keyword>
<feature type="compositionally biased region" description="Low complexity" evidence="1">
    <location>
        <begin position="144"/>
        <end position="160"/>
    </location>
</feature>
<reference evidence="2" key="1">
    <citation type="submission" date="2023-08" db="EMBL/GenBank/DDBJ databases">
        <authorList>
            <person name="Chen Y."/>
            <person name="Shah S."/>
            <person name="Dougan E. K."/>
            <person name="Thang M."/>
            <person name="Chan C."/>
        </authorList>
    </citation>
    <scope>NUCLEOTIDE SEQUENCE</scope>
</reference>
<dbReference type="AlphaFoldDB" id="A0AA36HQJ4"/>
<evidence type="ECO:0000313" key="3">
    <source>
        <dbReference type="Proteomes" id="UP001178507"/>
    </source>
</evidence>
<feature type="compositionally biased region" description="Pro residues" evidence="1">
    <location>
        <begin position="306"/>
        <end position="322"/>
    </location>
</feature>
<gene>
    <name evidence="2" type="ORF">EVOR1521_LOCUS3241</name>
</gene>
<feature type="compositionally biased region" description="Basic and acidic residues" evidence="1">
    <location>
        <begin position="272"/>
        <end position="290"/>
    </location>
</feature>
<sequence length="383" mass="42156">MPKDVFCLETFQNLCQSPSCLDDAWWLQMAFSTKLARRCAASSFLFSSFEEEEPEKNPFGETIKPWNSSCPSWMPGGRFFSKHGFCKKLKPLKHKWFPPQNAEVRPPYSSPAPAPGRRGPPVDEREQHETHPPRGQPRPATDWEATAQEQRQEQQAAQAEPPVPFTAPPPAPKKHHKHHMLPPPVPLGEVEGDSLAPAPVSGASGSGPSGSRGSRGSRSRGARAEEEPFEPRLPLIVEQPHPKPPPKKSSVGTFEMEDSPESKMLPPNAGKLLKELSKESIDANERELDQKMMTGGRKQKPAGRHWPPPQSAPPVQPIPPRPGDTNYNYGWTPPERKVPYSPPWPGGGPVTAVDRTEAVAQELQSEANAVVLTAEDALLNAKM</sequence>
<accession>A0AA36HQJ4</accession>
<evidence type="ECO:0000313" key="2">
    <source>
        <dbReference type="EMBL" id="CAJ1373422.1"/>
    </source>
</evidence>